<sequence>MKKIRWFGDSIWLVLIGSAAMLLASGCGGGADSAPQPPSGPVPVSNAAVGDGGVPSFYAWSSRVPGTPGQLLRQQPLDASLALDNSDPSQNVRMLYTSTDGVDGTTPVAVSGAVYFPKGTPPAVGWPVIAWTHGTVGVADVCAQSYAQRSDRDKAYLGTLLAQGYAVVATDYQGLGTPGPHPYVLTRAEAYSTLDNLRAALVMFPGVLANKVVLVGQSQGSGATIATLQYAPTYAPDVHIVGGVATGVAFGFSGANPAPQIPAPVVGNALLPVSGDALFDMFIWLGTAPAENPAFDITPYLSDNAKPLFAATTRNCVDALETMEHSEGITEANYLKARPPASLVGPVLGRLPTPIAGFSLKVPLFTGTGLADSVTGTPAAYNFISTACSLGADIEWHYYPGLTHNGAVNGSLVDSLPFIRKVLAGEPVVSNCSSLVIPGPLQPATPGLPFNT</sequence>
<dbReference type="PANTHER" id="PTHR34853:SF1">
    <property type="entry name" value="LIPASE 5"/>
    <property type="match status" value="1"/>
</dbReference>
<proteinExistence type="predicted"/>
<dbReference type="RefSeq" id="WP_096474261.1">
    <property type="nucleotide sequence ID" value="NZ_AP018112.1"/>
</dbReference>
<reference evidence="1 2" key="1">
    <citation type="journal article" date="2017" name="Genome Announc.">
        <title>Complete Genome Sequence of Burkholderia stabilis FERMP-21014.</title>
        <authorList>
            <person name="Konishi K."/>
            <person name="Kumagai T."/>
            <person name="Sakasegawa S."/>
            <person name="Tamura T."/>
        </authorList>
    </citation>
    <scope>NUCLEOTIDE SEQUENCE [LARGE SCALE GENOMIC DNA]</scope>
    <source>
        <strain evidence="1 2">FERMP-21014</strain>
    </source>
</reference>
<dbReference type="Gene3D" id="3.40.50.1820">
    <property type="entry name" value="alpha/beta hydrolase"/>
    <property type="match status" value="2"/>
</dbReference>
<dbReference type="GO" id="GO:0004806">
    <property type="term" value="F:triacylglycerol lipase activity"/>
    <property type="evidence" value="ECO:0007669"/>
    <property type="project" value="InterPro"/>
</dbReference>
<dbReference type="Pfam" id="PF03583">
    <property type="entry name" value="LIP"/>
    <property type="match status" value="1"/>
</dbReference>
<dbReference type="GO" id="GO:0016042">
    <property type="term" value="P:lipid catabolic process"/>
    <property type="evidence" value="ECO:0007669"/>
    <property type="project" value="InterPro"/>
</dbReference>
<dbReference type="InterPro" id="IPR029058">
    <property type="entry name" value="AB_hydrolase_fold"/>
</dbReference>
<protein>
    <submittedName>
        <fullName evidence="1">Lipase</fullName>
    </submittedName>
</protein>
<dbReference type="Proteomes" id="UP000218432">
    <property type="component" value="Chromosome 2"/>
</dbReference>
<dbReference type="EMBL" id="AP018112">
    <property type="protein sequence ID" value="BAX61714.1"/>
    <property type="molecule type" value="Genomic_DNA"/>
</dbReference>
<evidence type="ECO:0000313" key="2">
    <source>
        <dbReference type="Proteomes" id="UP000218432"/>
    </source>
</evidence>
<gene>
    <name evidence="1" type="ORF">BSFP_045810</name>
</gene>
<organism evidence="1 2">
    <name type="scientific">Burkholderia stabilis</name>
    <dbReference type="NCBI Taxonomy" id="95485"/>
    <lineage>
        <taxon>Bacteria</taxon>
        <taxon>Pseudomonadati</taxon>
        <taxon>Pseudomonadota</taxon>
        <taxon>Betaproteobacteria</taxon>
        <taxon>Burkholderiales</taxon>
        <taxon>Burkholderiaceae</taxon>
        <taxon>Burkholderia</taxon>
        <taxon>Burkholderia cepacia complex</taxon>
    </lineage>
</organism>
<evidence type="ECO:0000313" key="1">
    <source>
        <dbReference type="EMBL" id="BAX61714.1"/>
    </source>
</evidence>
<dbReference type="PIRSF" id="PIRSF029171">
    <property type="entry name" value="Esterase_LipA"/>
    <property type="match status" value="1"/>
</dbReference>
<accession>A0A1Y1BPC7</accession>
<name>A0A1Y1BPC7_9BURK</name>
<dbReference type="SUPFAM" id="SSF53474">
    <property type="entry name" value="alpha/beta-Hydrolases"/>
    <property type="match status" value="1"/>
</dbReference>
<dbReference type="InterPro" id="IPR005152">
    <property type="entry name" value="Lipase_secreted"/>
</dbReference>
<dbReference type="AlphaFoldDB" id="A0A1Y1BPC7"/>
<dbReference type="PROSITE" id="PS51257">
    <property type="entry name" value="PROKAR_LIPOPROTEIN"/>
    <property type="match status" value="1"/>
</dbReference>
<dbReference type="PANTHER" id="PTHR34853">
    <property type="match status" value="1"/>
</dbReference>